<dbReference type="GO" id="GO:0044782">
    <property type="term" value="P:cilium organization"/>
    <property type="evidence" value="ECO:0007669"/>
    <property type="project" value="TreeGrafter"/>
</dbReference>
<dbReference type="InterPro" id="IPR011989">
    <property type="entry name" value="ARM-like"/>
</dbReference>
<reference evidence="3 4" key="1">
    <citation type="journal article" date="2017" name="Curr. Biol.">
        <title>The Evolution of Venom by Co-option of Single-Copy Genes.</title>
        <authorList>
            <person name="Martinson E.O."/>
            <person name="Mrinalini"/>
            <person name="Kelkar Y.D."/>
            <person name="Chang C.H."/>
            <person name="Werren J.H."/>
        </authorList>
    </citation>
    <scope>NUCLEOTIDE SEQUENCE [LARGE SCALE GENOMIC DNA]</scope>
    <source>
        <strain evidence="3 4">Alberta</strain>
        <tissue evidence="3">Whole body</tissue>
    </source>
</reference>
<evidence type="ECO:0008006" key="5">
    <source>
        <dbReference type="Google" id="ProtNLM"/>
    </source>
</evidence>
<protein>
    <recommendedName>
        <fullName evidence="5">Kinesin-associated protein 3</fullName>
    </recommendedName>
</protein>
<evidence type="ECO:0000313" key="4">
    <source>
        <dbReference type="Proteomes" id="UP000215335"/>
    </source>
</evidence>
<dbReference type="GO" id="GO:0035869">
    <property type="term" value="C:ciliary transition zone"/>
    <property type="evidence" value="ECO:0007669"/>
    <property type="project" value="TreeGrafter"/>
</dbReference>
<dbReference type="PANTHER" id="PTHR15605">
    <property type="entry name" value="KINESIN-ASSOCIATED PROTEINS"/>
    <property type="match status" value="1"/>
</dbReference>
<dbReference type="SMART" id="SM00185">
    <property type="entry name" value="ARM"/>
    <property type="match status" value="4"/>
</dbReference>
<dbReference type="InterPro" id="IPR000225">
    <property type="entry name" value="Armadillo"/>
</dbReference>
<proteinExistence type="predicted"/>
<sequence>MDEAKYLKRKIRSGNLDVHPTEKALVVNYDVEALILGELGDPMLGDRKECQKIIRLKSLNADTNVTLLAKEVIDKCSLIHESKLHEVEQLIYYLQNRKNTIEDFENDGHPPRPVSSISTESGDSERAVISSIDSYMELLYDEIPDKIKGSSLILQLARVPDNLQELTKNESLLSVLARVLREDWRKSIELSINIIYIFFCFSTYSQFHSVVLECRIGSLCMEIIDYELMRYDQWKDDLEKRRRYFENTTGLCLLPVMNADGSDKKMKIMDDIWSADGPLDLQMRKRSIDGSLNVPKEEIDRLKDDLEKSRKKFKNLTKKQEQLLKVAFYLLLNIAENTEVEKKIRKKNVIGMLMKTLDRTNTDLLILVVTFLKKLSIFRENKDVMAEGNIIEKLPKLLHNTNPDLVSSTLKLLFNLSFDTKLRGKMIRVGLLPKLIKLLTQDDVNRSTILGLLYHASMDDKVKAMFTNSECIPLMMDMLLASDDEQIMPELIALCVNLATNNKNAELMVQNNRLRGLVEKAFKNQNAVLMKIVRNISQHESTKENFVEFVGDFAMALTQSDCEEFVLEIVGVMGNLSLPDLDYSQILQRCNLIPWIRNTLVPGKAQDDLVLEAVIFLGTAAADEDCAQVMCKADMLLSLIELLKAKQEDDEMVLQIIYVFYQVSKHDSTREYLIRETGNEAPGYLIDLMHDKNPAIRKVCDACLDVIAICDKDWAVRIKVEKFRSHNQQWLDMVESINIDTVAASLPPPEEEDDDSLGVFTSGDLLKHTVLFPSGSNTRLNLDEGESMTKAFTDSIETISRPVSRYSRDLDEICELMASSKSRLSMGSGIEDLYHSSKLKFDLALLTQTIFKKIALHRKRITASIQR</sequence>
<feature type="region of interest" description="Disordered" evidence="2">
    <location>
        <begin position="103"/>
        <end position="122"/>
    </location>
</feature>
<dbReference type="Gene3D" id="1.25.10.10">
    <property type="entry name" value="Leucine-rich Repeat Variant"/>
    <property type="match status" value="1"/>
</dbReference>
<dbReference type="GO" id="GO:0019894">
    <property type="term" value="F:kinesin binding"/>
    <property type="evidence" value="ECO:0007669"/>
    <property type="project" value="InterPro"/>
</dbReference>
<dbReference type="AlphaFoldDB" id="A0A232FJW3"/>
<organism evidence="3 4">
    <name type="scientific">Trichomalopsis sarcophagae</name>
    <dbReference type="NCBI Taxonomy" id="543379"/>
    <lineage>
        <taxon>Eukaryota</taxon>
        <taxon>Metazoa</taxon>
        <taxon>Ecdysozoa</taxon>
        <taxon>Arthropoda</taxon>
        <taxon>Hexapoda</taxon>
        <taxon>Insecta</taxon>
        <taxon>Pterygota</taxon>
        <taxon>Neoptera</taxon>
        <taxon>Endopterygota</taxon>
        <taxon>Hymenoptera</taxon>
        <taxon>Apocrita</taxon>
        <taxon>Proctotrupomorpha</taxon>
        <taxon>Chalcidoidea</taxon>
        <taxon>Pteromalidae</taxon>
        <taxon>Pteromalinae</taxon>
        <taxon>Trichomalopsis</taxon>
    </lineage>
</organism>
<dbReference type="GO" id="GO:0016939">
    <property type="term" value="C:kinesin II complex"/>
    <property type="evidence" value="ECO:0007669"/>
    <property type="project" value="TreeGrafter"/>
</dbReference>
<dbReference type="PANTHER" id="PTHR15605:SF2">
    <property type="entry name" value="KINESIN-ASSOCIATED PROTEIN 3"/>
    <property type="match status" value="1"/>
</dbReference>
<keyword evidence="4" id="KW-1185">Reference proteome</keyword>
<evidence type="ECO:0000256" key="1">
    <source>
        <dbReference type="SAM" id="Coils"/>
    </source>
</evidence>
<dbReference type="Proteomes" id="UP000215335">
    <property type="component" value="Unassembled WGS sequence"/>
</dbReference>
<dbReference type="InterPro" id="IPR008658">
    <property type="entry name" value="KAP3"/>
</dbReference>
<dbReference type="OrthoDB" id="10265679at2759"/>
<dbReference type="GO" id="GO:0007018">
    <property type="term" value="P:microtubule-based movement"/>
    <property type="evidence" value="ECO:0007669"/>
    <property type="project" value="TreeGrafter"/>
</dbReference>
<dbReference type="STRING" id="543379.A0A232FJW3"/>
<accession>A0A232FJW3</accession>
<evidence type="ECO:0000313" key="3">
    <source>
        <dbReference type="EMBL" id="OXU30873.1"/>
    </source>
</evidence>
<evidence type="ECO:0000256" key="2">
    <source>
        <dbReference type="SAM" id="MobiDB-lite"/>
    </source>
</evidence>
<comment type="caution">
    <text evidence="3">The sequence shown here is derived from an EMBL/GenBank/DDBJ whole genome shotgun (WGS) entry which is preliminary data.</text>
</comment>
<keyword evidence="1" id="KW-0175">Coiled coil</keyword>
<dbReference type="SUPFAM" id="SSF48371">
    <property type="entry name" value="ARM repeat"/>
    <property type="match status" value="1"/>
</dbReference>
<feature type="coiled-coil region" evidence="1">
    <location>
        <begin position="296"/>
        <end position="326"/>
    </location>
</feature>
<dbReference type="GO" id="GO:0005930">
    <property type="term" value="C:axoneme"/>
    <property type="evidence" value="ECO:0007669"/>
    <property type="project" value="TreeGrafter"/>
</dbReference>
<gene>
    <name evidence="3" type="ORF">TSAR_002594</name>
</gene>
<dbReference type="EMBL" id="NNAY01000110">
    <property type="protein sequence ID" value="OXU30873.1"/>
    <property type="molecule type" value="Genomic_DNA"/>
</dbReference>
<dbReference type="Pfam" id="PF05804">
    <property type="entry name" value="KAP"/>
    <property type="match status" value="1"/>
</dbReference>
<dbReference type="SMART" id="SM01297">
    <property type="entry name" value="KAP"/>
    <property type="match status" value="1"/>
</dbReference>
<name>A0A232FJW3_9HYME</name>
<dbReference type="InterPro" id="IPR016024">
    <property type="entry name" value="ARM-type_fold"/>
</dbReference>